<proteinExistence type="predicted"/>
<name>A0A8S1KAI5_PARPR</name>
<evidence type="ECO:0000313" key="1">
    <source>
        <dbReference type="EMBL" id="CAD8051627.1"/>
    </source>
</evidence>
<dbReference type="AlphaFoldDB" id="A0A8S1KAI5"/>
<accession>A0A8S1KAI5</accession>
<protein>
    <submittedName>
        <fullName evidence="1">Uncharacterized protein</fullName>
    </submittedName>
</protein>
<evidence type="ECO:0000313" key="2">
    <source>
        <dbReference type="Proteomes" id="UP000688137"/>
    </source>
</evidence>
<reference evidence="1" key="1">
    <citation type="submission" date="2021-01" db="EMBL/GenBank/DDBJ databases">
        <authorList>
            <consortium name="Genoscope - CEA"/>
            <person name="William W."/>
        </authorList>
    </citation>
    <scope>NUCLEOTIDE SEQUENCE</scope>
</reference>
<gene>
    <name evidence="1" type="ORF">PPRIM_AZ9-3.1.T0180245</name>
</gene>
<sequence length="88" mass="10230">MVNENGSYVYVCLLKNESMIGSQKIVQEPQQIMLPMFGDNELVFYINPQDLPDLVDEVLDTYLTHSRAFLVFMQGQMMVEIILIHQFD</sequence>
<keyword evidence="2" id="KW-1185">Reference proteome</keyword>
<dbReference type="Proteomes" id="UP000688137">
    <property type="component" value="Unassembled WGS sequence"/>
</dbReference>
<dbReference type="EMBL" id="CAJJDM010000014">
    <property type="protein sequence ID" value="CAD8051627.1"/>
    <property type="molecule type" value="Genomic_DNA"/>
</dbReference>
<comment type="caution">
    <text evidence="1">The sequence shown here is derived from an EMBL/GenBank/DDBJ whole genome shotgun (WGS) entry which is preliminary data.</text>
</comment>
<organism evidence="1 2">
    <name type="scientific">Paramecium primaurelia</name>
    <dbReference type="NCBI Taxonomy" id="5886"/>
    <lineage>
        <taxon>Eukaryota</taxon>
        <taxon>Sar</taxon>
        <taxon>Alveolata</taxon>
        <taxon>Ciliophora</taxon>
        <taxon>Intramacronucleata</taxon>
        <taxon>Oligohymenophorea</taxon>
        <taxon>Peniculida</taxon>
        <taxon>Parameciidae</taxon>
        <taxon>Paramecium</taxon>
    </lineage>
</organism>